<evidence type="ECO:0000313" key="2">
    <source>
        <dbReference type="Proteomes" id="UP000267096"/>
    </source>
</evidence>
<evidence type="ECO:0000313" key="1">
    <source>
        <dbReference type="EMBL" id="VDK22983.1"/>
    </source>
</evidence>
<dbReference type="AlphaFoldDB" id="A0A0M3J9H3"/>
<dbReference type="EMBL" id="UYRR01006794">
    <property type="protein sequence ID" value="VDK22983.1"/>
    <property type="molecule type" value="Genomic_DNA"/>
</dbReference>
<evidence type="ECO:0000313" key="3">
    <source>
        <dbReference type="WBParaSite" id="ASIM_0000423801-mRNA-1"/>
    </source>
</evidence>
<proteinExistence type="predicted"/>
<gene>
    <name evidence="1" type="ORF">ASIM_LOCUS4053</name>
</gene>
<reference evidence="1 2" key="2">
    <citation type="submission" date="2018-11" db="EMBL/GenBank/DDBJ databases">
        <authorList>
            <consortium name="Pathogen Informatics"/>
        </authorList>
    </citation>
    <scope>NUCLEOTIDE SEQUENCE [LARGE SCALE GENOMIC DNA]</scope>
</reference>
<dbReference type="WBParaSite" id="ASIM_0000423801-mRNA-1">
    <property type="protein sequence ID" value="ASIM_0000423801-mRNA-1"/>
    <property type="gene ID" value="ASIM_0000423801"/>
</dbReference>
<reference evidence="3" key="1">
    <citation type="submission" date="2017-02" db="UniProtKB">
        <authorList>
            <consortium name="WormBaseParasite"/>
        </authorList>
    </citation>
    <scope>IDENTIFICATION</scope>
</reference>
<name>A0A0M3J9H3_ANISI</name>
<organism evidence="3">
    <name type="scientific">Anisakis simplex</name>
    <name type="common">Herring worm</name>
    <dbReference type="NCBI Taxonomy" id="6269"/>
    <lineage>
        <taxon>Eukaryota</taxon>
        <taxon>Metazoa</taxon>
        <taxon>Ecdysozoa</taxon>
        <taxon>Nematoda</taxon>
        <taxon>Chromadorea</taxon>
        <taxon>Rhabditida</taxon>
        <taxon>Spirurina</taxon>
        <taxon>Ascaridomorpha</taxon>
        <taxon>Ascaridoidea</taxon>
        <taxon>Anisakidae</taxon>
        <taxon>Anisakis</taxon>
        <taxon>Anisakis simplex complex</taxon>
    </lineage>
</organism>
<accession>A0A0M3J9H3</accession>
<protein>
    <submittedName>
        <fullName evidence="3">DUF1559 domain-containing protein</fullName>
    </submittedName>
</protein>
<sequence length="139" mass="15217">MILLVILEDVLAGKLHLQAVYENGYFIDVQPVRAVASSADNYARFGSGINPASERNADEIINDRNRFSVFTDNDKLIRASSRNGPVKIINDSPLTISASAPGLDPQLFLTSDRFTKAHCAKYFRSGRGYPNAAREDVGA</sequence>
<dbReference type="Proteomes" id="UP000267096">
    <property type="component" value="Unassembled WGS sequence"/>
</dbReference>
<keyword evidence="2" id="KW-1185">Reference proteome</keyword>